<protein>
    <submittedName>
        <fullName evidence="1">Uncharacterized protein</fullName>
    </submittedName>
</protein>
<dbReference type="RefSeq" id="WP_347336741.1">
    <property type="nucleotide sequence ID" value="NZ_LSEF01000026.1"/>
</dbReference>
<gene>
    <name evidence="1" type="ORF">AXW67_37645</name>
</gene>
<evidence type="ECO:0000313" key="1">
    <source>
        <dbReference type="EMBL" id="OAF19191.1"/>
    </source>
</evidence>
<keyword evidence="2" id="KW-1185">Reference proteome</keyword>
<dbReference type="EMBL" id="LSEF01000026">
    <property type="protein sequence ID" value="OAF19191.1"/>
    <property type="molecule type" value="Genomic_DNA"/>
</dbReference>
<sequence length="67" mass="7083">MGSAASTRKKDTVLRCAPVSHETALDMIRSIKAFPIPDGARGQPKVDLDALAKCHRSPFALHGGAGR</sequence>
<dbReference type="AlphaFoldDB" id="A0A176ZET7"/>
<evidence type="ECO:0000313" key="2">
    <source>
        <dbReference type="Proteomes" id="UP000077173"/>
    </source>
</evidence>
<dbReference type="Gene3D" id="3.30.470.20">
    <property type="entry name" value="ATP-grasp fold, B domain"/>
    <property type="match status" value="1"/>
</dbReference>
<comment type="caution">
    <text evidence="1">The sequence shown here is derived from an EMBL/GenBank/DDBJ whole genome shotgun (WGS) entry which is preliminary data.</text>
</comment>
<reference evidence="1 2" key="1">
    <citation type="submission" date="2016-02" db="EMBL/GenBank/DDBJ databases">
        <title>Draft genome sequence of the strain BR 10247T Bradyrhizobium neotropicale isolated from nodules of Centrolobium paraense.</title>
        <authorList>
            <person name="Simoes-Araujo J.L."/>
            <person name="Barauna A.C."/>
            <person name="Silva K."/>
            <person name="Zilli J.E."/>
        </authorList>
    </citation>
    <scope>NUCLEOTIDE SEQUENCE [LARGE SCALE GENOMIC DNA]</scope>
    <source>
        <strain evidence="1 2">BR 10247</strain>
    </source>
</reference>
<dbReference type="Proteomes" id="UP000077173">
    <property type="component" value="Unassembled WGS sequence"/>
</dbReference>
<organism evidence="1 2">
    <name type="scientific">Bradyrhizobium neotropicale</name>
    <dbReference type="NCBI Taxonomy" id="1497615"/>
    <lineage>
        <taxon>Bacteria</taxon>
        <taxon>Pseudomonadati</taxon>
        <taxon>Pseudomonadota</taxon>
        <taxon>Alphaproteobacteria</taxon>
        <taxon>Hyphomicrobiales</taxon>
        <taxon>Nitrobacteraceae</taxon>
        <taxon>Bradyrhizobium</taxon>
    </lineage>
</organism>
<accession>A0A176ZET7</accession>
<name>A0A176ZET7_9BRAD</name>
<dbReference type="Pfam" id="PF13549">
    <property type="entry name" value="ATP-grasp_5"/>
    <property type="match status" value="1"/>
</dbReference>
<proteinExistence type="predicted"/>